<proteinExistence type="predicted"/>
<dbReference type="EMBL" id="RXLR01000024">
    <property type="protein sequence ID" value="TDH17940.1"/>
    <property type="molecule type" value="Genomic_DNA"/>
</dbReference>
<gene>
    <name evidence="1" type="ORF">EJ571_24735</name>
</gene>
<sequence length="113" mass="12401">MGDNNTETIITFVHDDGRTIEIDHLGICDPENRGEFAIYEGDNQIGEFMLPWAIEYPDIKAHRELPDDDELIAQAKLALADDPRVLTQGGVAQLFAEAVGISTSDPDAPPPVR</sequence>
<evidence type="ECO:0000313" key="1">
    <source>
        <dbReference type="EMBL" id="TDH17940.1"/>
    </source>
</evidence>
<organism evidence="1 2">
    <name type="scientific">Mycobacteroides franklinii</name>
    <dbReference type="NCBI Taxonomy" id="948102"/>
    <lineage>
        <taxon>Bacteria</taxon>
        <taxon>Bacillati</taxon>
        <taxon>Actinomycetota</taxon>
        <taxon>Actinomycetes</taxon>
        <taxon>Mycobacteriales</taxon>
        <taxon>Mycobacteriaceae</taxon>
        <taxon>Mycobacteroides</taxon>
    </lineage>
</organism>
<protein>
    <submittedName>
        <fullName evidence="1">Uncharacterized protein</fullName>
    </submittedName>
</protein>
<name>A0A4R5P4K7_9MYCO</name>
<reference evidence="1 2" key="1">
    <citation type="journal article" date="2019" name="Sci. Rep.">
        <title>Extended insight into the Mycobacterium chelonae-abscessus complex through whole genome sequencing of Mycobacterium salmoniphilum outbreak and Mycobacterium salmoniphilum-like strains.</title>
        <authorList>
            <person name="Behra P.R.K."/>
            <person name="Das S."/>
            <person name="Pettersson B.M.F."/>
            <person name="Shirreff L."/>
            <person name="DuCote T."/>
            <person name="Jacobsson K.G."/>
            <person name="Ennis D.G."/>
            <person name="Kirsebom L.A."/>
        </authorList>
    </citation>
    <scope>NUCLEOTIDE SEQUENCE [LARGE SCALE GENOMIC DNA]</scope>
    <source>
        <strain evidence="1 2">DSM 45524</strain>
    </source>
</reference>
<evidence type="ECO:0000313" key="2">
    <source>
        <dbReference type="Proteomes" id="UP000295627"/>
    </source>
</evidence>
<dbReference type="RefSeq" id="WP_133052556.1">
    <property type="nucleotide sequence ID" value="NZ_MAFQ01000014.1"/>
</dbReference>
<accession>A0A4R5P4K7</accession>
<dbReference type="AlphaFoldDB" id="A0A4R5P4K7"/>
<comment type="caution">
    <text evidence="1">The sequence shown here is derived from an EMBL/GenBank/DDBJ whole genome shotgun (WGS) entry which is preliminary data.</text>
</comment>
<dbReference type="Proteomes" id="UP000295627">
    <property type="component" value="Unassembled WGS sequence"/>
</dbReference>